<dbReference type="EMBL" id="GBRH01240278">
    <property type="protein sequence ID" value="JAD57617.1"/>
    <property type="molecule type" value="Transcribed_RNA"/>
</dbReference>
<protein>
    <submittedName>
        <fullName evidence="1">Uncharacterized protein</fullName>
    </submittedName>
</protein>
<dbReference type="AlphaFoldDB" id="A0A0A9BEC4"/>
<accession>A0A0A9BEC4</accession>
<sequence length="52" mass="5639">MTGSDIGQLLSGGDSAAWRHRFGHGMRRRPCSIAEGLPSHAKLFSPFSAKQK</sequence>
<name>A0A0A9BEC4_ARUDO</name>
<proteinExistence type="predicted"/>
<organism evidence="1">
    <name type="scientific">Arundo donax</name>
    <name type="common">Giant reed</name>
    <name type="synonym">Donax arundinaceus</name>
    <dbReference type="NCBI Taxonomy" id="35708"/>
    <lineage>
        <taxon>Eukaryota</taxon>
        <taxon>Viridiplantae</taxon>
        <taxon>Streptophyta</taxon>
        <taxon>Embryophyta</taxon>
        <taxon>Tracheophyta</taxon>
        <taxon>Spermatophyta</taxon>
        <taxon>Magnoliopsida</taxon>
        <taxon>Liliopsida</taxon>
        <taxon>Poales</taxon>
        <taxon>Poaceae</taxon>
        <taxon>PACMAD clade</taxon>
        <taxon>Arundinoideae</taxon>
        <taxon>Arundineae</taxon>
        <taxon>Arundo</taxon>
    </lineage>
</organism>
<evidence type="ECO:0000313" key="1">
    <source>
        <dbReference type="EMBL" id="JAD57617.1"/>
    </source>
</evidence>
<reference evidence="1" key="1">
    <citation type="submission" date="2014-09" db="EMBL/GenBank/DDBJ databases">
        <authorList>
            <person name="Magalhaes I.L.F."/>
            <person name="Oliveira U."/>
            <person name="Santos F.R."/>
            <person name="Vidigal T.H.D.A."/>
            <person name="Brescovit A.D."/>
            <person name="Santos A.J."/>
        </authorList>
    </citation>
    <scope>NUCLEOTIDE SEQUENCE</scope>
    <source>
        <tissue evidence="1">Shoot tissue taken approximately 20 cm above the soil surface</tissue>
    </source>
</reference>
<reference evidence="1" key="2">
    <citation type="journal article" date="2015" name="Data Brief">
        <title>Shoot transcriptome of the giant reed, Arundo donax.</title>
        <authorList>
            <person name="Barrero R.A."/>
            <person name="Guerrero F.D."/>
            <person name="Moolhuijzen P."/>
            <person name="Goolsby J.A."/>
            <person name="Tidwell J."/>
            <person name="Bellgard S.E."/>
            <person name="Bellgard M.I."/>
        </authorList>
    </citation>
    <scope>NUCLEOTIDE SEQUENCE</scope>
    <source>
        <tissue evidence="1">Shoot tissue taken approximately 20 cm above the soil surface</tissue>
    </source>
</reference>